<dbReference type="Gene3D" id="1.10.10.10">
    <property type="entry name" value="Winged helix-like DNA-binding domain superfamily/Winged helix DNA-binding domain"/>
    <property type="match status" value="1"/>
</dbReference>
<dbReference type="Gene3D" id="1.10.1740.10">
    <property type="match status" value="1"/>
</dbReference>
<dbReference type="InterPro" id="IPR014284">
    <property type="entry name" value="RNA_pol_sigma-70_dom"/>
</dbReference>
<evidence type="ECO:0000259" key="6">
    <source>
        <dbReference type="Pfam" id="PF08281"/>
    </source>
</evidence>
<evidence type="ECO:0000313" key="8">
    <source>
        <dbReference type="Proteomes" id="UP001172083"/>
    </source>
</evidence>
<dbReference type="Pfam" id="PF08281">
    <property type="entry name" value="Sigma70_r4_2"/>
    <property type="match status" value="1"/>
</dbReference>
<comment type="similarity">
    <text evidence="1">Belongs to the sigma-70 factor family. ECF subfamily.</text>
</comment>
<keyword evidence="8" id="KW-1185">Reference proteome</keyword>
<accession>A0ABT8L9B6</accession>
<proteinExistence type="inferred from homology"/>
<dbReference type="InterPro" id="IPR013249">
    <property type="entry name" value="RNA_pol_sigma70_r4_t2"/>
</dbReference>
<dbReference type="InterPro" id="IPR036388">
    <property type="entry name" value="WH-like_DNA-bd_sf"/>
</dbReference>
<keyword evidence="2" id="KW-0805">Transcription regulation</keyword>
<dbReference type="PANTHER" id="PTHR43133:SF46">
    <property type="entry name" value="RNA POLYMERASE SIGMA-70 FACTOR ECF SUBFAMILY"/>
    <property type="match status" value="1"/>
</dbReference>
<evidence type="ECO:0000256" key="3">
    <source>
        <dbReference type="ARBA" id="ARBA00023082"/>
    </source>
</evidence>
<feature type="domain" description="RNA polymerase sigma-70 region 2" evidence="5">
    <location>
        <begin position="47"/>
        <end position="113"/>
    </location>
</feature>
<dbReference type="InterPro" id="IPR007627">
    <property type="entry name" value="RNA_pol_sigma70_r2"/>
</dbReference>
<evidence type="ECO:0000256" key="2">
    <source>
        <dbReference type="ARBA" id="ARBA00023015"/>
    </source>
</evidence>
<name>A0ABT8L9B6_9BACT</name>
<dbReference type="EMBL" id="JAUJEB010000004">
    <property type="protein sequence ID" value="MDN5214354.1"/>
    <property type="molecule type" value="Genomic_DNA"/>
</dbReference>
<dbReference type="NCBIfam" id="TIGR02937">
    <property type="entry name" value="sigma70-ECF"/>
    <property type="match status" value="1"/>
</dbReference>
<keyword evidence="4" id="KW-0804">Transcription</keyword>
<dbReference type="InterPro" id="IPR013325">
    <property type="entry name" value="RNA_pol_sigma_r2"/>
</dbReference>
<dbReference type="PANTHER" id="PTHR43133">
    <property type="entry name" value="RNA POLYMERASE ECF-TYPE SIGMA FACTO"/>
    <property type="match status" value="1"/>
</dbReference>
<comment type="caution">
    <text evidence="7">The sequence shown here is derived from an EMBL/GenBank/DDBJ whole genome shotgun (WGS) entry which is preliminary data.</text>
</comment>
<evidence type="ECO:0000256" key="4">
    <source>
        <dbReference type="ARBA" id="ARBA00023163"/>
    </source>
</evidence>
<dbReference type="Proteomes" id="UP001172083">
    <property type="component" value="Unassembled WGS sequence"/>
</dbReference>
<feature type="domain" description="RNA polymerase sigma factor 70 region 4 type 2" evidence="6">
    <location>
        <begin position="148"/>
        <end position="198"/>
    </location>
</feature>
<reference evidence="7" key="1">
    <citation type="submission" date="2023-06" db="EMBL/GenBank/DDBJ databases">
        <title>Genomic of Agaribacillus aureum.</title>
        <authorList>
            <person name="Wang G."/>
        </authorList>
    </citation>
    <scope>NUCLEOTIDE SEQUENCE</scope>
    <source>
        <strain evidence="7">BMA12</strain>
    </source>
</reference>
<dbReference type="RefSeq" id="WP_346759688.1">
    <property type="nucleotide sequence ID" value="NZ_JAUJEB010000004.1"/>
</dbReference>
<keyword evidence="3" id="KW-0731">Sigma factor</keyword>
<dbReference type="InterPro" id="IPR013324">
    <property type="entry name" value="RNA_pol_sigma_r3/r4-like"/>
</dbReference>
<dbReference type="CDD" id="cd06171">
    <property type="entry name" value="Sigma70_r4"/>
    <property type="match status" value="1"/>
</dbReference>
<evidence type="ECO:0000259" key="5">
    <source>
        <dbReference type="Pfam" id="PF04542"/>
    </source>
</evidence>
<dbReference type="SUPFAM" id="SSF88659">
    <property type="entry name" value="Sigma3 and sigma4 domains of RNA polymerase sigma factors"/>
    <property type="match status" value="1"/>
</dbReference>
<dbReference type="SUPFAM" id="SSF88946">
    <property type="entry name" value="Sigma2 domain of RNA polymerase sigma factors"/>
    <property type="match status" value="1"/>
</dbReference>
<organism evidence="7 8">
    <name type="scientific">Agaribacillus aureus</name>
    <dbReference type="NCBI Taxonomy" id="3051825"/>
    <lineage>
        <taxon>Bacteria</taxon>
        <taxon>Pseudomonadati</taxon>
        <taxon>Bacteroidota</taxon>
        <taxon>Cytophagia</taxon>
        <taxon>Cytophagales</taxon>
        <taxon>Splendidivirgaceae</taxon>
        <taxon>Agaribacillus</taxon>
    </lineage>
</organism>
<evidence type="ECO:0000313" key="7">
    <source>
        <dbReference type="EMBL" id="MDN5214354.1"/>
    </source>
</evidence>
<evidence type="ECO:0000256" key="1">
    <source>
        <dbReference type="ARBA" id="ARBA00010641"/>
    </source>
</evidence>
<gene>
    <name evidence="7" type="ORF">QQ020_19905</name>
</gene>
<dbReference type="InterPro" id="IPR039425">
    <property type="entry name" value="RNA_pol_sigma-70-like"/>
</dbReference>
<protein>
    <submittedName>
        <fullName evidence="7">Sigma-70 family RNA polymerase sigma factor</fullName>
    </submittedName>
</protein>
<sequence>MKSIDFLYSYSEDHDKTNSSLFSLGGKEEASIWRDFLKGDEASLSYLYRSYANKLYNYGRQFADEDLVQDCIQDLFFDLIKTRNKLSQTQSVKAYLFSSLRRKIVRKLKKNSREVRESKLNEYSQFRTSIVSDNSTPLDQFTENRLHILRKACNTLPPRQREAIMLYYYEQLSYNEIAEVMSIRKVTSVRILVYRALDSLKDLLGGVKDELLIFYLAWLW</sequence>
<dbReference type="Pfam" id="PF04542">
    <property type="entry name" value="Sigma70_r2"/>
    <property type="match status" value="1"/>
</dbReference>